<evidence type="ECO:0000313" key="8">
    <source>
        <dbReference type="EMBL" id="MDK3017295.1"/>
    </source>
</evidence>
<comment type="cofactor">
    <cofactor evidence="1">
        <name>FAD</name>
        <dbReference type="ChEBI" id="CHEBI:57692"/>
    </cofactor>
</comment>
<dbReference type="PANTHER" id="PTHR43539:SF91">
    <property type="entry name" value="FAD-DEPENDENT URATE HYDROXYLASE"/>
    <property type="match status" value="1"/>
</dbReference>
<dbReference type="InterPro" id="IPR036188">
    <property type="entry name" value="FAD/NAD-bd_sf"/>
</dbReference>
<dbReference type="PANTHER" id="PTHR43539">
    <property type="entry name" value="FLAVIN-BINDING MONOOXYGENASE-LIKE PROTEIN (AFU_ORTHOLOGUE AFUA_4G09220)"/>
    <property type="match status" value="1"/>
</dbReference>
<evidence type="ECO:0000256" key="3">
    <source>
        <dbReference type="ARBA" id="ARBA00007588"/>
    </source>
</evidence>
<reference evidence="8 9" key="1">
    <citation type="submission" date="2023-05" db="EMBL/GenBank/DDBJ databases">
        <title>Pseudodonghicola sp. nov.</title>
        <authorList>
            <person name="Huang J."/>
        </authorList>
    </citation>
    <scope>NUCLEOTIDE SEQUENCE [LARGE SCALE GENOMIC DNA]</scope>
    <source>
        <strain evidence="8 9">IC7</strain>
    </source>
</reference>
<sequence>MNDQPAATPLADPGPYARSLAELSQRVRDDIAYLGEETPNWVPERSGTDCDVLVVGGGQSGMAIGFLLRRAGIARLRIVDAAPEGREGVWLTTARMRTLRSTKTLPGPELGIAALSFRAWFETLYGQAAYAALERASRQDWAAYLSWYRQATGTRVENDTRVTAIRPDPNGIAVELIRDGQAERCVTRKLVLATGMGGSGRMYIPETITDTLDPARYAHTDTAIDFARLKGKRIGVLGAASSAFDVAATALEQGAARADLFCRHDDLNRVTPIKGMAYAGVMDHYHELPDARKWELMRYFFARAAGPIAATVRRATALPGFHLHFGQSWQRLAQNGDSVVVETEAGQHEFDFIVTGTGYVQEVTERPELAVIAGDIALWRDRFQPEDGVDIPALSSYPYLGPGFEFLERQPGTQPVLGNIHCYTYGASLSHGRAVGEIASLRHGVPRLVQTIGRDLFLADWSPHRDRLMSYDTPDLTGAEYGRAPG</sequence>
<dbReference type="RefSeq" id="WP_284480115.1">
    <property type="nucleotide sequence ID" value="NZ_JASNJD010000004.1"/>
</dbReference>
<keyword evidence="4" id="KW-0285">Flavoprotein</keyword>
<comment type="similarity">
    <text evidence="3">Belongs to the lysine N(6)-hydroxylase/L-ornithine N(5)-oxygenase family.</text>
</comment>
<accession>A0ABT7EY73</accession>
<dbReference type="InterPro" id="IPR050982">
    <property type="entry name" value="Auxin_biosynth/cation_transpt"/>
</dbReference>
<dbReference type="Proteomes" id="UP001243757">
    <property type="component" value="Unassembled WGS sequence"/>
</dbReference>
<gene>
    <name evidence="8" type="ORF">QO033_06375</name>
</gene>
<keyword evidence="6" id="KW-0521">NADP</keyword>
<organism evidence="8 9">
    <name type="scientific">Pseudodonghicola flavimaris</name>
    <dbReference type="NCBI Taxonomy" id="3050036"/>
    <lineage>
        <taxon>Bacteria</taxon>
        <taxon>Pseudomonadati</taxon>
        <taxon>Pseudomonadota</taxon>
        <taxon>Alphaproteobacteria</taxon>
        <taxon>Rhodobacterales</taxon>
        <taxon>Paracoccaceae</taxon>
        <taxon>Pseudodonghicola</taxon>
    </lineage>
</organism>
<dbReference type="InterPro" id="IPR025700">
    <property type="entry name" value="Lys/Orn_oxygenase"/>
</dbReference>
<evidence type="ECO:0000256" key="5">
    <source>
        <dbReference type="ARBA" id="ARBA00022827"/>
    </source>
</evidence>
<dbReference type="SUPFAM" id="SSF51905">
    <property type="entry name" value="FAD/NAD(P)-binding domain"/>
    <property type="match status" value="1"/>
</dbReference>
<evidence type="ECO:0000256" key="7">
    <source>
        <dbReference type="ARBA" id="ARBA00023002"/>
    </source>
</evidence>
<dbReference type="EC" id="1.14.13.-" evidence="8"/>
<evidence type="ECO:0000313" key="9">
    <source>
        <dbReference type="Proteomes" id="UP001243757"/>
    </source>
</evidence>
<keyword evidence="5" id="KW-0274">FAD</keyword>
<keyword evidence="7 8" id="KW-0560">Oxidoreductase</keyword>
<dbReference type="Pfam" id="PF13434">
    <property type="entry name" value="Lys_Orn_oxgnase"/>
    <property type="match status" value="1"/>
</dbReference>
<evidence type="ECO:0000256" key="6">
    <source>
        <dbReference type="ARBA" id="ARBA00022857"/>
    </source>
</evidence>
<comment type="caution">
    <text evidence="8">The sequence shown here is derived from an EMBL/GenBank/DDBJ whole genome shotgun (WGS) entry which is preliminary data.</text>
</comment>
<dbReference type="EMBL" id="JASNJD010000004">
    <property type="protein sequence ID" value="MDK3017295.1"/>
    <property type="molecule type" value="Genomic_DNA"/>
</dbReference>
<dbReference type="GO" id="GO:0016491">
    <property type="term" value="F:oxidoreductase activity"/>
    <property type="evidence" value="ECO:0007669"/>
    <property type="project" value="UniProtKB-KW"/>
</dbReference>
<dbReference type="Gene3D" id="3.50.50.60">
    <property type="entry name" value="FAD/NAD(P)-binding domain"/>
    <property type="match status" value="1"/>
</dbReference>
<evidence type="ECO:0000256" key="1">
    <source>
        <dbReference type="ARBA" id="ARBA00001974"/>
    </source>
</evidence>
<proteinExistence type="inferred from homology"/>
<evidence type="ECO:0000256" key="4">
    <source>
        <dbReference type="ARBA" id="ARBA00022630"/>
    </source>
</evidence>
<evidence type="ECO:0000256" key="2">
    <source>
        <dbReference type="ARBA" id="ARBA00004924"/>
    </source>
</evidence>
<keyword evidence="9" id="KW-1185">Reference proteome</keyword>
<protein>
    <submittedName>
        <fullName evidence="8">NAD(P)/FAD-dependent oxidoreductase</fullName>
        <ecNumber evidence="8">1.14.13.-</ecNumber>
    </submittedName>
</protein>
<comment type="pathway">
    <text evidence="2">Siderophore biosynthesis.</text>
</comment>
<name>A0ABT7EY73_9RHOB</name>